<dbReference type="CDD" id="cd06582">
    <property type="entry name" value="TM_PBP1_LivH_like"/>
    <property type="match status" value="1"/>
</dbReference>
<comment type="similarity">
    <text evidence="8">Belongs to the binding-protein-dependent transport system permease family. LivHM subfamily.</text>
</comment>
<dbReference type="GO" id="GO:0006865">
    <property type="term" value="P:amino acid transport"/>
    <property type="evidence" value="ECO:0007669"/>
    <property type="project" value="UniProtKB-KW"/>
</dbReference>
<keyword evidence="3" id="KW-1003">Cell membrane</keyword>
<feature type="transmembrane region" description="Helical" evidence="9">
    <location>
        <begin position="209"/>
        <end position="231"/>
    </location>
</feature>
<dbReference type="InterPro" id="IPR001851">
    <property type="entry name" value="ABC_transp_permease"/>
</dbReference>
<dbReference type="Pfam" id="PF02653">
    <property type="entry name" value="BPD_transp_2"/>
    <property type="match status" value="1"/>
</dbReference>
<evidence type="ECO:0000256" key="1">
    <source>
        <dbReference type="ARBA" id="ARBA00004651"/>
    </source>
</evidence>
<evidence type="ECO:0000256" key="3">
    <source>
        <dbReference type="ARBA" id="ARBA00022475"/>
    </source>
</evidence>
<accession>A0A2Z2HR13</accession>
<gene>
    <name evidence="10" type="ORF">B1756_06635</name>
</gene>
<feature type="transmembrane region" description="Helical" evidence="9">
    <location>
        <begin position="243"/>
        <end position="269"/>
    </location>
</feature>
<feature type="transmembrane region" description="Helical" evidence="9">
    <location>
        <begin position="113"/>
        <end position="131"/>
    </location>
</feature>
<feature type="transmembrane region" description="Helical" evidence="9">
    <location>
        <begin position="276"/>
        <end position="297"/>
    </location>
</feature>
<evidence type="ECO:0000256" key="7">
    <source>
        <dbReference type="ARBA" id="ARBA00023136"/>
    </source>
</evidence>
<evidence type="ECO:0000256" key="2">
    <source>
        <dbReference type="ARBA" id="ARBA00022448"/>
    </source>
</evidence>
<evidence type="ECO:0000256" key="5">
    <source>
        <dbReference type="ARBA" id="ARBA00022970"/>
    </source>
</evidence>
<dbReference type="PANTHER" id="PTHR11795:SF442">
    <property type="entry name" value="ABC TRANSPORTER ATP-BINDING PROTEIN"/>
    <property type="match status" value="1"/>
</dbReference>
<name>A0A2Z2HR13_9EURY</name>
<evidence type="ECO:0000256" key="9">
    <source>
        <dbReference type="SAM" id="Phobius"/>
    </source>
</evidence>
<keyword evidence="7 9" id="KW-0472">Membrane</keyword>
<evidence type="ECO:0000256" key="6">
    <source>
        <dbReference type="ARBA" id="ARBA00022989"/>
    </source>
</evidence>
<feature type="transmembrane region" description="Helical" evidence="9">
    <location>
        <begin position="69"/>
        <end position="101"/>
    </location>
</feature>
<dbReference type="GO" id="GO:0005886">
    <property type="term" value="C:plasma membrane"/>
    <property type="evidence" value="ECO:0007669"/>
    <property type="project" value="UniProtKB-SubCell"/>
</dbReference>
<dbReference type="AlphaFoldDB" id="A0A2Z2HR13"/>
<dbReference type="RefSeq" id="WP_086887829.1">
    <property type="nucleotide sequence ID" value="NZ_CP019893.1"/>
</dbReference>
<evidence type="ECO:0000256" key="8">
    <source>
        <dbReference type="ARBA" id="ARBA00037998"/>
    </source>
</evidence>
<evidence type="ECO:0000313" key="11">
    <source>
        <dbReference type="Proteomes" id="UP000250088"/>
    </source>
</evidence>
<dbReference type="InterPro" id="IPR052157">
    <property type="entry name" value="BCAA_transport_permease"/>
</dbReference>
<dbReference type="KEGG" id="naj:B1756_06635"/>
<proteinExistence type="inferred from homology"/>
<organism evidence="10 11">
    <name type="scientific">Natrarchaeobaculum aegyptiacum</name>
    <dbReference type="NCBI Taxonomy" id="745377"/>
    <lineage>
        <taxon>Archaea</taxon>
        <taxon>Methanobacteriati</taxon>
        <taxon>Methanobacteriota</taxon>
        <taxon>Stenosarchaea group</taxon>
        <taxon>Halobacteria</taxon>
        <taxon>Halobacteriales</taxon>
        <taxon>Natrialbaceae</taxon>
        <taxon>Natrarchaeobaculum</taxon>
    </lineage>
</organism>
<protein>
    <submittedName>
        <fullName evidence="10">Branched-chain amino acid ABC transporter permease</fullName>
    </submittedName>
</protein>
<dbReference type="OrthoDB" id="43815at2157"/>
<dbReference type="GeneID" id="32893740"/>
<dbReference type="PANTHER" id="PTHR11795">
    <property type="entry name" value="BRANCHED-CHAIN AMINO ACID TRANSPORT SYSTEM PERMEASE PROTEIN LIVH"/>
    <property type="match status" value="1"/>
</dbReference>
<dbReference type="EMBL" id="CP019893">
    <property type="protein sequence ID" value="ARS89452.1"/>
    <property type="molecule type" value="Genomic_DNA"/>
</dbReference>
<dbReference type="GO" id="GO:0022857">
    <property type="term" value="F:transmembrane transporter activity"/>
    <property type="evidence" value="ECO:0007669"/>
    <property type="project" value="InterPro"/>
</dbReference>
<keyword evidence="4 9" id="KW-0812">Transmembrane</keyword>
<feature type="transmembrane region" description="Helical" evidence="9">
    <location>
        <begin position="43"/>
        <end position="63"/>
    </location>
</feature>
<keyword evidence="2" id="KW-0813">Transport</keyword>
<feature type="transmembrane region" description="Helical" evidence="9">
    <location>
        <begin position="160"/>
        <end position="179"/>
    </location>
</feature>
<feature type="transmembrane region" description="Helical" evidence="9">
    <location>
        <begin position="12"/>
        <end position="36"/>
    </location>
</feature>
<evidence type="ECO:0000313" key="10">
    <source>
        <dbReference type="EMBL" id="ARS89452.1"/>
    </source>
</evidence>
<keyword evidence="6 9" id="KW-1133">Transmembrane helix</keyword>
<keyword evidence="11" id="KW-1185">Reference proteome</keyword>
<dbReference type="Proteomes" id="UP000250088">
    <property type="component" value="Chromosome"/>
</dbReference>
<keyword evidence="5" id="KW-0029">Amino-acid transport</keyword>
<sequence length="310" mass="33162">MIESFAVHTLNGLWYGVILFMIASGLTIIFGVLGILNLAHGELYALGAFVVFSVVGYATGFVASPDDPVSAVIFGVVVLVAALIAATILLPVGAFIEAVFVRPIYDRDEVYQLLLTYALLLIFIDVMKFGWGTSPLDAGTYRGLNQIPTTEIVGFGYPSYNIIAMVVGVAVFAWLVWFFDRSKTGRIIRATAINRDMATAIGVSTDRTFTLVFAMGAFFAGFGGAMVSIGPQTAFLEMGLDPLVLSFVVIVVGGLGSLKGAFVGALLVGVISRWAIWLWPAVELAAPFAVMLLILLLKPEGLFGTWGEIE</sequence>
<comment type="subcellular location">
    <subcellularLocation>
        <location evidence="1">Cell membrane</location>
        <topology evidence="1">Multi-pass membrane protein</topology>
    </subcellularLocation>
</comment>
<reference evidence="11" key="1">
    <citation type="submission" date="2017-02" db="EMBL/GenBank/DDBJ databases">
        <title>Natronthermophilus aegyptiacus gen. nov.,sp. nov., an aerobic, extremely halophilic alkalithermophilic archaeon isolated from the athalassohaline Wadi An Natrun, Egypt.</title>
        <authorList>
            <person name="Zhao B."/>
        </authorList>
    </citation>
    <scope>NUCLEOTIDE SEQUENCE [LARGE SCALE GENOMIC DNA]</scope>
    <source>
        <strain evidence="11">JW/NM-HA 15</strain>
    </source>
</reference>
<evidence type="ECO:0000256" key="4">
    <source>
        <dbReference type="ARBA" id="ARBA00022692"/>
    </source>
</evidence>